<reference evidence="1" key="1">
    <citation type="journal article" date="2014" name="Int. J. Syst. Evol. Microbiol.">
        <title>Complete genome sequence of Corynebacterium casei LMG S-19264T (=DSM 44701T), isolated from a smear-ripened cheese.</title>
        <authorList>
            <consortium name="US DOE Joint Genome Institute (JGI-PGF)"/>
            <person name="Walter F."/>
            <person name="Albersmeier A."/>
            <person name="Kalinowski J."/>
            <person name="Ruckert C."/>
        </authorList>
    </citation>
    <scope>NUCLEOTIDE SEQUENCE</scope>
    <source>
        <strain evidence="1">CGMCC 4.7278</strain>
    </source>
</reference>
<keyword evidence="2" id="KW-1185">Reference proteome</keyword>
<dbReference type="Proteomes" id="UP000612956">
    <property type="component" value="Unassembled WGS sequence"/>
</dbReference>
<reference evidence="1" key="2">
    <citation type="submission" date="2020-09" db="EMBL/GenBank/DDBJ databases">
        <authorList>
            <person name="Sun Q."/>
            <person name="Zhou Y."/>
        </authorList>
    </citation>
    <scope>NUCLEOTIDE SEQUENCE</scope>
    <source>
        <strain evidence="1">CGMCC 4.7278</strain>
    </source>
</reference>
<name>A0A917QVF3_9NOCA</name>
<dbReference type="AlphaFoldDB" id="A0A917QVF3"/>
<comment type="caution">
    <text evidence="1">The sequence shown here is derived from an EMBL/GenBank/DDBJ whole genome shotgun (WGS) entry which is preliminary data.</text>
</comment>
<sequence length="71" mass="7666">MPMPAILFATVDRPSDDMGDTGRDLVIAAWTPVRLDRTSARNRANHIVIAGRTRLSAPKYVANGTRCVGTA</sequence>
<dbReference type="EMBL" id="BMMW01000009">
    <property type="protein sequence ID" value="GGK70129.1"/>
    <property type="molecule type" value="Genomic_DNA"/>
</dbReference>
<protein>
    <submittedName>
        <fullName evidence="1">Uncharacterized protein</fullName>
    </submittedName>
</protein>
<evidence type="ECO:0000313" key="2">
    <source>
        <dbReference type="Proteomes" id="UP000612956"/>
    </source>
</evidence>
<evidence type="ECO:0000313" key="1">
    <source>
        <dbReference type="EMBL" id="GGK70129.1"/>
    </source>
</evidence>
<organism evidence="1 2">
    <name type="scientific">Nocardia camponoti</name>
    <dbReference type="NCBI Taxonomy" id="1616106"/>
    <lineage>
        <taxon>Bacteria</taxon>
        <taxon>Bacillati</taxon>
        <taxon>Actinomycetota</taxon>
        <taxon>Actinomycetes</taxon>
        <taxon>Mycobacteriales</taxon>
        <taxon>Nocardiaceae</taxon>
        <taxon>Nocardia</taxon>
    </lineage>
</organism>
<proteinExistence type="predicted"/>
<accession>A0A917QVF3</accession>
<gene>
    <name evidence="1" type="ORF">GCM10011591_47850</name>
</gene>